<dbReference type="Gene3D" id="1.10.340.30">
    <property type="entry name" value="Hypothetical protein, domain 2"/>
    <property type="match status" value="1"/>
</dbReference>
<protein>
    <recommendedName>
        <fullName evidence="2">DNA-3-methyladenine glycosylase II</fullName>
        <ecNumber evidence="2">3.2.2.21</ecNumber>
    </recommendedName>
</protein>
<organism evidence="6 7">
    <name type="scientific">Lacticaseibacillus pabuli</name>
    <dbReference type="NCBI Taxonomy" id="3025672"/>
    <lineage>
        <taxon>Bacteria</taxon>
        <taxon>Bacillati</taxon>
        <taxon>Bacillota</taxon>
        <taxon>Bacilli</taxon>
        <taxon>Lactobacillales</taxon>
        <taxon>Lactobacillaceae</taxon>
        <taxon>Lacticaseibacillus</taxon>
    </lineage>
</organism>
<proteinExistence type="predicted"/>
<evidence type="ECO:0000313" key="7">
    <source>
        <dbReference type="Proteomes" id="UP001220377"/>
    </source>
</evidence>
<dbReference type="PANTHER" id="PTHR43003">
    <property type="entry name" value="DNA-3-METHYLADENINE GLYCOSYLASE"/>
    <property type="match status" value="1"/>
</dbReference>
<evidence type="ECO:0000256" key="2">
    <source>
        <dbReference type="ARBA" id="ARBA00012000"/>
    </source>
</evidence>
<dbReference type="InterPro" id="IPR003265">
    <property type="entry name" value="HhH-GPD_domain"/>
</dbReference>
<dbReference type="CDD" id="cd00056">
    <property type="entry name" value="ENDO3c"/>
    <property type="match status" value="1"/>
</dbReference>
<keyword evidence="7" id="KW-1185">Reference proteome</keyword>
<dbReference type="InterPro" id="IPR011257">
    <property type="entry name" value="DNA_glycosylase"/>
</dbReference>
<dbReference type="Pfam" id="PF00730">
    <property type="entry name" value="HhH-GPD"/>
    <property type="match status" value="1"/>
</dbReference>
<keyword evidence="3" id="KW-0227">DNA damage</keyword>
<name>A0ABY7WRI5_9LACO</name>
<evidence type="ECO:0000313" key="6">
    <source>
        <dbReference type="EMBL" id="WDF82803.1"/>
    </source>
</evidence>
<comment type="catalytic activity">
    <reaction evidence="1">
        <text>Hydrolysis of alkylated DNA, releasing 3-methyladenine, 3-methylguanine, 7-methylguanine and 7-methyladenine.</text>
        <dbReference type="EC" id="3.2.2.21"/>
    </reaction>
</comment>
<dbReference type="SMART" id="SM00478">
    <property type="entry name" value="ENDO3c"/>
    <property type="match status" value="1"/>
</dbReference>
<reference evidence="6 7" key="1">
    <citation type="submission" date="2023-02" db="EMBL/GenBank/DDBJ databases">
        <title>Genome sequence of Lacticaseibacillus sp. KACC 23028.</title>
        <authorList>
            <person name="Kim S."/>
            <person name="Heo J."/>
            <person name="Kwon S.-W."/>
        </authorList>
    </citation>
    <scope>NUCLEOTIDE SEQUENCE [LARGE SCALE GENOMIC DNA]</scope>
    <source>
        <strain evidence="6 7">KACC 23028</strain>
    </source>
</reference>
<accession>A0ABY7WRI5</accession>
<evidence type="ECO:0000256" key="4">
    <source>
        <dbReference type="ARBA" id="ARBA00023204"/>
    </source>
</evidence>
<dbReference type="RefSeq" id="WP_274260514.1">
    <property type="nucleotide sequence ID" value="NZ_CP117884.1"/>
</dbReference>
<evidence type="ECO:0000259" key="5">
    <source>
        <dbReference type="SMART" id="SM00478"/>
    </source>
</evidence>
<dbReference type="PANTHER" id="PTHR43003:SF5">
    <property type="entry name" value="DNA-3-METHYLADENINE GLYCOSYLASE"/>
    <property type="match status" value="1"/>
</dbReference>
<dbReference type="EC" id="3.2.2.21" evidence="2"/>
<sequence length="216" mass="24384">MATHYRLDAGNPAIVRLSARDKHLAKAIRMVGPLDYKLSGPPYAFLVSEIMGQMLSNKVADVFYQRLLTLCAGNVTPETVGGLSDEQLRGIGIAKSKVGYIRNLTVAVNTGKVDFDALTEMTDQDVIRQLTAVRGIGNWSAKMYLIFVLNRPDVLPFEDVAFLQGYGWLFNTDDWRPAAVKKKCRKWRPYTSVAARYMYEVLDRGLTKEKFHLFKD</sequence>
<dbReference type="Proteomes" id="UP001220377">
    <property type="component" value="Chromosome"/>
</dbReference>
<feature type="domain" description="HhH-GPD" evidence="5">
    <location>
        <begin position="51"/>
        <end position="203"/>
    </location>
</feature>
<dbReference type="InterPro" id="IPR051912">
    <property type="entry name" value="Alkylbase_DNA_Glycosylase/TA"/>
</dbReference>
<evidence type="ECO:0000256" key="1">
    <source>
        <dbReference type="ARBA" id="ARBA00000086"/>
    </source>
</evidence>
<evidence type="ECO:0000256" key="3">
    <source>
        <dbReference type="ARBA" id="ARBA00022763"/>
    </source>
</evidence>
<gene>
    <name evidence="6" type="ORF">PQ472_00755</name>
</gene>
<dbReference type="Gene3D" id="1.10.1670.40">
    <property type="match status" value="1"/>
</dbReference>
<dbReference type="SUPFAM" id="SSF48150">
    <property type="entry name" value="DNA-glycosylase"/>
    <property type="match status" value="1"/>
</dbReference>
<dbReference type="EMBL" id="CP117884">
    <property type="protein sequence ID" value="WDF82803.1"/>
    <property type="molecule type" value="Genomic_DNA"/>
</dbReference>
<keyword evidence="4" id="KW-0234">DNA repair</keyword>